<keyword evidence="7" id="KW-1185">Reference proteome</keyword>
<feature type="transmembrane region" description="Helical" evidence="5">
    <location>
        <begin position="47"/>
        <end position="67"/>
    </location>
</feature>
<keyword evidence="2 5" id="KW-0812">Transmembrane</keyword>
<keyword evidence="4 5" id="KW-0472">Membrane</keyword>
<evidence type="ECO:0000256" key="5">
    <source>
        <dbReference type="SAM" id="Phobius"/>
    </source>
</evidence>
<proteinExistence type="predicted"/>
<evidence type="ECO:0000313" key="6">
    <source>
        <dbReference type="EMBL" id="CAG5091220.1"/>
    </source>
</evidence>
<keyword evidence="3 5" id="KW-1133">Transmembrane helix</keyword>
<dbReference type="Proteomes" id="UP001158576">
    <property type="component" value="Chromosome PAR"/>
</dbReference>
<evidence type="ECO:0000256" key="4">
    <source>
        <dbReference type="ARBA" id="ARBA00023136"/>
    </source>
</evidence>
<sequence length="139" mass="15487">MNAVFLALVFAVIALLEKISLRNGIILCTSFIFIGSIFKCLVSRRFFWAQIVGQGFVGVANILVTIIPPRVAAVWFAEDELSRSIAALLSAQVIGNALGLLIPNLTIKARLCYIPLRKRRANRIRGIRLDLFEPDLYPM</sequence>
<evidence type="ECO:0000313" key="7">
    <source>
        <dbReference type="Proteomes" id="UP001158576"/>
    </source>
</evidence>
<organism evidence="6 7">
    <name type="scientific">Oikopleura dioica</name>
    <name type="common">Tunicate</name>
    <dbReference type="NCBI Taxonomy" id="34765"/>
    <lineage>
        <taxon>Eukaryota</taxon>
        <taxon>Metazoa</taxon>
        <taxon>Chordata</taxon>
        <taxon>Tunicata</taxon>
        <taxon>Appendicularia</taxon>
        <taxon>Copelata</taxon>
        <taxon>Oikopleuridae</taxon>
        <taxon>Oikopleura</taxon>
    </lineage>
</organism>
<accession>A0ABN7S2B2</accession>
<protein>
    <submittedName>
        <fullName evidence="6">Oidioi.mRNA.OKI2018_I69.PAR.g12920.t1.cds</fullName>
    </submittedName>
</protein>
<feature type="transmembrane region" description="Helical" evidence="5">
    <location>
        <begin position="24"/>
        <end position="42"/>
    </location>
</feature>
<dbReference type="EMBL" id="OU015568">
    <property type="protein sequence ID" value="CAG5091220.1"/>
    <property type="molecule type" value="Genomic_DNA"/>
</dbReference>
<feature type="transmembrane region" description="Helical" evidence="5">
    <location>
        <begin position="87"/>
        <end position="107"/>
    </location>
</feature>
<dbReference type="PANTHER" id="PTHR10924">
    <property type="entry name" value="MAJOR FACILITATOR SUPERFAMILY PROTEIN-RELATED"/>
    <property type="match status" value="1"/>
</dbReference>
<gene>
    <name evidence="6" type="ORF">OKIOD_LOCUS4478</name>
</gene>
<evidence type="ECO:0000256" key="2">
    <source>
        <dbReference type="ARBA" id="ARBA00022692"/>
    </source>
</evidence>
<dbReference type="PANTHER" id="PTHR10924:SF4">
    <property type="entry name" value="GH15861P"/>
    <property type="match status" value="1"/>
</dbReference>
<name>A0ABN7S2B2_OIKDI</name>
<comment type="subcellular location">
    <subcellularLocation>
        <location evidence="1">Membrane</location>
        <topology evidence="1">Multi-pass membrane protein</topology>
    </subcellularLocation>
</comment>
<dbReference type="InterPro" id="IPR049680">
    <property type="entry name" value="FLVCR1-2_SLC49-like"/>
</dbReference>
<reference evidence="6 7" key="1">
    <citation type="submission" date="2021-04" db="EMBL/GenBank/DDBJ databases">
        <authorList>
            <person name="Bliznina A."/>
        </authorList>
    </citation>
    <scope>NUCLEOTIDE SEQUENCE [LARGE SCALE GENOMIC DNA]</scope>
</reference>
<evidence type="ECO:0000256" key="3">
    <source>
        <dbReference type="ARBA" id="ARBA00022989"/>
    </source>
</evidence>
<evidence type="ECO:0000256" key="1">
    <source>
        <dbReference type="ARBA" id="ARBA00004141"/>
    </source>
</evidence>